<reference evidence="2" key="1">
    <citation type="submission" date="2023-03" db="EMBL/GenBank/DDBJ databases">
        <title>Massive genome expansion in bonnet fungi (Mycena s.s.) driven by repeated elements and novel gene families across ecological guilds.</title>
        <authorList>
            <consortium name="Lawrence Berkeley National Laboratory"/>
            <person name="Harder C.B."/>
            <person name="Miyauchi S."/>
            <person name="Viragh M."/>
            <person name="Kuo A."/>
            <person name="Thoen E."/>
            <person name="Andreopoulos B."/>
            <person name="Lu D."/>
            <person name="Skrede I."/>
            <person name="Drula E."/>
            <person name="Henrissat B."/>
            <person name="Morin E."/>
            <person name="Kohler A."/>
            <person name="Barry K."/>
            <person name="LaButti K."/>
            <person name="Morin E."/>
            <person name="Salamov A."/>
            <person name="Lipzen A."/>
            <person name="Mereny Z."/>
            <person name="Hegedus B."/>
            <person name="Baldrian P."/>
            <person name="Stursova M."/>
            <person name="Weitz H."/>
            <person name="Taylor A."/>
            <person name="Grigoriev I.V."/>
            <person name="Nagy L.G."/>
            <person name="Martin F."/>
            <person name="Kauserud H."/>
        </authorList>
    </citation>
    <scope>NUCLEOTIDE SEQUENCE</scope>
    <source>
        <strain evidence="2">9284</strain>
    </source>
</reference>
<evidence type="ECO:0000313" key="2">
    <source>
        <dbReference type="EMBL" id="KAJ7616532.1"/>
    </source>
</evidence>
<keyword evidence="3" id="KW-1185">Reference proteome</keyword>
<gene>
    <name evidence="2" type="ORF">FB45DRAFT_872992</name>
</gene>
<evidence type="ECO:0000256" key="1">
    <source>
        <dbReference type="SAM" id="Phobius"/>
    </source>
</evidence>
<protein>
    <submittedName>
        <fullName evidence="2">Uncharacterized protein</fullName>
    </submittedName>
</protein>
<keyword evidence="1" id="KW-1133">Transmembrane helix</keyword>
<evidence type="ECO:0000313" key="3">
    <source>
        <dbReference type="Proteomes" id="UP001221142"/>
    </source>
</evidence>
<dbReference type="EMBL" id="JARKIF010000022">
    <property type="protein sequence ID" value="KAJ7616532.1"/>
    <property type="molecule type" value="Genomic_DNA"/>
</dbReference>
<sequence length="126" mass="13494">MWQIAKFANRFVTHLASVHRAVVCSDRLTGEEYSSRSTGASAVFWATLGGASGLAFGGIPFAIEHAWRASPGFRARGALRVLGKQSLHAALFFGGGMAAMTVGIIFAPKRSQFRIPYPTGSWNGHP</sequence>
<dbReference type="Proteomes" id="UP001221142">
    <property type="component" value="Unassembled WGS sequence"/>
</dbReference>
<feature type="transmembrane region" description="Helical" evidence="1">
    <location>
        <begin position="42"/>
        <end position="67"/>
    </location>
</feature>
<feature type="transmembrane region" description="Helical" evidence="1">
    <location>
        <begin position="87"/>
        <end position="107"/>
    </location>
</feature>
<comment type="caution">
    <text evidence="2">The sequence shown here is derived from an EMBL/GenBank/DDBJ whole genome shotgun (WGS) entry which is preliminary data.</text>
</comment>
<keyword evidence="1" id="KW-0472">Membrane</keyword>
<proteinExistence type="predicted"/>
<name>A0AAD7BC60_9AGAR</name>
<organism evidence="2 3">
    <name type="scientific">Roridomyces roridus</name>
    <dbReference type="NCBI Taxonomy" id="1738132"/>
    <lineage>
        <taxon>Eukaryota</taxon>
        <taxon>Fungi</taxon>
        <taxon>Dikarya</taxon>
        <taxon>Basidiomycota</taxon>
        <taxon>Agaricomycotina</taxon>
        <taxon>Agaricomycetes</taxon>
        <taxon>Agaricomycetidae</taxon>
        <taxon>Agaricales</taxon>
        <taxon>Marasmiineae</taxon>
        <taxon>Mycenaceae</taxon>
        <taxon>Roridomyces</taxon>
    </lineage>
</organism>
<dbReference type="AlphaFoldDB" id="A0AAD7BC60"/>
<keyword evidence="1" id="KW-0812">Transmembrane</keyword>
<accession>A0AAD7BC60</accession>